<evidence type="ECO:0000256" key="1">
    <source>
        <dbReference type="ARBA" id="ARBA00022729"/>
    </source>
</evidence>
<dbReference type="InterPro" id="IPR011049">
    <property type="entry name" value="Serralysin-like_metalloprot_C"/>
</dbReference>
<keyword evidence="1" id="KW-0732">Signal</keyword>
<dbReference type="PRINTS" id="PR00313">
    <property type="entry name" value="CABNDNGRPT"/>
</dbReference>
<dbReference type="PANTHER" id="PTHR42834">
    <property type="entry name" value="ENDONUCLEASE/EXONUCLEASE/PHOSPHATASE FAMILY PROTEIN (AFU_ORTHOLOGUE AFUA_3G09210)"/>
    <property type="match status" value="1"/>
</dbReference>
<dbReference type="SMART" id="SM00112">
    <property type="entry name" value="CA"/>
    <property type="match status" value="1"/>
</dbReference>
<dbReference type="SUPFAM" id="SSF141072">
    <property type="entry name" value="CalX-like"/>
    <property type="match status" value="2"/>
</dbReference>
<evidence type="ECO:0008006" key="8">
    <source>
        <dbReference type="Google" id="ProtNLM"/>
    </source>
</evidence>
<evidence type="ECO:0000259" key="4">
    <source>
        <dbReference type="PROSITE" id="PS50268"/>
    </source>
</evidence>
<dbReference type="PROSITE" id="PS00330">
    <property type="entry name" value="HEMOLYSIN_CALCIUM"/>
    <property type="match status" value="3"/>
</dbReference>
<dbReference type="SUPFAM" id="SSF49313">
    <property type="entry name" value="Cadherin-like"/>
    <property type="match status" value="1"/>
</dbReference>
<accession>A0ABP7SMW3</accession>
<dbReference type="InterPro" id="IPR036691">
    <property type="entry name" value="Endo/exonu/phosph_ase_sf"/>
</dbReference>
<evidence type="ECO:0000313" key="7">
    <source>
        <dbReference type="Proteomes" id="UP001500235"/>
    </source>
</evidence>
<dbReference type="InterPro" id="IPR010221">
    <property type="entry name" value="VCBS_dom"/>
</dbReference>
<feature type="domain" description="LTD" evidence="5">
    <location>
        <begin position="311"/>
        <end position="435"/>
    </location>
</feature>
<evidence type="ECO:0000256" key="2">
    <source>
        <dbReference type="ARBA" id="ARBA00022737"/>
    </source>
</evidence>
<dbReference type="InterPro" id="IPR038081">
    <property type="entry name" value="CalX-like_sf"/>
</dbReference>
<dbReference type="SUPFAM" id="SSF51120">
    <property type="entry name" value="beta-Roll"/>
    <property type="match status" value="1"/>
</dbReference>
<proteinExistence type="predicted"/>
<dbReference type="Gene3D" id="3.60.10.10">
    <property type="entry name" value="Endonuclease/exonuclease/phosphatase"/>
    <property type="match status" value="1"/>
</dbReference>
<name>A0ABP7SMW3_9SPHN</name>
<keyword evidence="2" id="KW-0677">Repeat</keyword>
<dbReference type="EMBL" id="BAABBQ010000001">
    <property type="protein sequence ID" value="GAA4013992.1"/>
    <property type="molecule type" value="Genomic_DNA"/>
</dbReference>
<protein>
    <recommendedName>
        <fullName evidence="8">LTD domain-containing protein</fullName>
    </recommendedName>
</protein>
<keyword evidence="7" id="KW-1185">Reference proteome</keyword>
<dbReference type="CDD" id="cd11304">
    <property type="entry name" value="Cadherin_repeat"/>
    <property type="match status" value="1"/>
</dbReference>
<keyword evidence="3" id="KW-0106">Calcium</keyword>
<dbReference type="InterPro" id="IPR003644">
    <property type="entry name" value="Calx_beta"/>
</dbReference>
<organism evidence="6 7">
    <name type="scientific">Sphingomonas swuensis</name>
    <dbReference type="NCBI Taxonomy" id="977800"/>
    <lineage>
        <taxon>Bacteria</taxon>
        <taxon>Pseudomonadati</taxon>
        <taxon>Pseudomonadota</taxon>
        <taxon>Alphaproteobacteria</taxon>
        <taxon>Sphingomonadales</taxon>
        <taxon>Sphingomonadaceae</taxon>
        <taxon>Sphingomonas</taxon>
    </lineage>
</organism>
<evidence type="ECO:0000313" key="6">
    <source>
        <dbReference type="EMBL" id="GAA4013992.1"/>
    </source>
</evidence>
<dbReference type="PROSITE" id="PS51841">
    <property type="entry name" value="LTD"/>
    <property type="match status" value="1"/>
</dbReference>
<dbReference type="PROSITE" id="PS50268">
    <property type="entry name" value="CADHERIN_2"/>
    <property type="match status" value="1"/>
</dbReference>
<evidence type="ECO:0000256" key="3">
    <source>
        <dbReference type="ARBA" id="ARBA00022837"/>
    </source>
</evidence>
<dbReference type="PANTHER" id="PTHR42834:SF1">
    <property type="entry name" value="ENDONUCLEASE_EXONUCLEASE_PHOSPHATASE FAMILY PROTEIN (AFU_ORTHOLOGUE AFUA_3G09210)"/>
    <property type="match status" value="1"/>
</dbReference>
<dbReference type="InterPro" id="IPR015919">
    <property type="entry name" value="Cadherin-like_sf"/>
</dbReference>
<dbReference type="Gene3D" id="2.60.40.60">
    <property type="entry name" value="Cadherins"/>
    <property type="match status" value="1"/>
</dbReference>
<dbReference type="InterPro" id="IPR001343">
    <property type="entry name" value="Hemolysn_Ca-bd"/>
</dbReference>
<dbReference type="Proteomes" id="UP001500235">
    <property type="component" value="Unassembled WGS sequence"/>
</dbReference>
<feature type="domain" description="Cadherin" evidence="4">
    <location>
        <begin position="1167"/>
        <end position="1256"/>
    </location>
</feature>
<evidence type="ECO:0000259" key="5">
    <source>
        <dbReference type="PROSITE" id="PS51841"/>
    </source>
</evidence>
<dbReference type="NCBIfam" id="TIGR01965">
    <property type="entry name" value="VCBS_repeat"/>
    <property type="match status" value="1"/>
</dbReference>
<dbReference type="RefSeq" id="WP_344706320.1">
    <property type="nucleotide sequence ID" value="NZ_BAABBQ010000001.1"/>
</dbReference>
<dbReference type="SUPFAM" id="SSF56219">
    <property type="entry name" value="DNase I-like"/>
    <property type="match status" value="1"/>
</dbReference>
<sequence>MGKTYFKLSGGNFFQDWSDTGQIAADNNWAGVPSIVGYRGDDLTTSTATDPRTITTDSTVVNVIANQTSTANSSGGIAEFQIANPTVALQGSGTADAPYLALYLDATGRENVVLTFNARDVDGTVDNAAQPIAVQYRIGDSGPWINLPNGYVADASTGPSLATAVTPFTITLPSAANNQAEVQVRIMTTNAVGNDEWIGIDDIGVSSSAAAAVQPGLLAIADASIAEGNSGTTELSFLVSRSGGSDGAVSANWSVNLNGTASAGDLSGALSGTVNFAAGETSKLVKISVVGDTVAEQNETFSVVLTGPTGGASLGKASAIGTITNDDLAPVANVFINEINYDTAGSDVGEFIEVAGLAGTDLSGWKLVLYNGNGNGSYATINLSGTIADSANGFGTISVATPGIQNGGDGGSTQPDGIALVDASGRVVQFLSYEGVMTAVNGPAAGLTSTSIGVFQDGAPVGTSLQLTGTGSSYGDFTWSFNVDDTPGAANVGQSFLSGTDQGQIRIGDAYVVEGNSGTSALTFTVTRAGGFASEASVAWSLDFGTSAQASDLAPGTATSGTVTFAAGEFTKTISIPVAGDTVGEDNEGFTVRLGEATGHARVVDNSALGVILNDDPVPRTIMAIQGEGHVSGYNGQPVITTGIVTAVEANGFYLQDPNGDGNARTSDAIFIKTPAAPQVALGDSVSVTGVVGEYKPSATGLSVTQITGSAFAILSSGNALPQAVLIGTGGILPPTEYIDSDGLTVFNPEVDGIDFWESLEGMRVTVDAPAVVSNISSFGEVDIVASGGAGSTGFNERGGITISAGDYNPEKLQLDLAVSQPTLSIGDRIDTVTGVINYSFDHYELVATGPVTITRDVALTDNNTTLKGDANFVSVATYNLENLDASDGKYDILAADIIYSLKAPDIIAVQEVQDADGAGGGSDLSGVGNVQGLIDAIIAAGGPRYTYVEIAPTTAGSTGGEPGGNIRNGYLYQDDRVDLVSGSLNLLADPAFNGSRKPLAATWEFNGQQFTTINVHFTSRLGSDPLWGDAQPPQDGGDASRTAQAAAVGDYVFDILTQDSSKQFMLLGDWNGFYFEQAQLQLTKGGVFTNLSTLLPEAERYSYMFDGNSQLIDNMLVTGGLFQNARYDAVHINAEFTGSRPTDHDPQVALLRLAITPHDIVLAGGSVDENLPAGTIVGKLTATDTPGDTLTFTLIDDADGRFTVDAEGVVRTTQPLNFEAVPSFVLKARVTDGAGLTSTGDVTVTVGDVNEAPNAAADSIAVNEDATSGNLWSQLIGNDSDPDAGDALTISAAGTAGTYGSLVFDPATQTLRYVADNDAFDALAPGTTATDSFSYTVTDKGGLSSKATVNVTVTGIDDGIALAGGNGNDQLAGTGGEDRLAGENGNDRLFGLDGHDRLDGGSGNDQLYGGTGNDLLIGGKGDDSLEGGAGRDSFVFAGQSGNDVIRDFDLVNDKLVFEGTGIRNAQQLDANSDGITDLKLVLTGGGSVTLLGIASLDGVTTESSALSTTGFKVATFDEFVGQHGSGDYWLHV</sequence>
<dbReference type="InterPro" id="IPR002126">
    <property type="entry name" value="Cadherin-like_dom"/>
</dbReference>
<dbReference type="Pfam" id="PF03160">
    <property type="entry name" value="Calx-beta"/>
    <property type="match status" value="2"/>
</dbReference>
<dbReference type="Pfam" id="PF17803">
    <property type="entry name" value="Cadherin_4"/>
    <property type="match status" value="1"/>
</dbReference>
<dbReference type="InterPro" id="IPR040853">
    <property type="entry name" value="RapA2_cadherin-like"/>
</dbReference>
<dbReference type="InterPro" id="IPR001322">
    <property type="entry name" value="Lamin_tail_dom"/>
</dbReference>
<dbReference type="SMART" id="SM00237">
    <property type="entry name" value="Calx_beta"/>
    <property type="match status" value="2"/>
</dbReference>
<dbReference type="CDD" id="cd04486">
    <property type="entry name" value="YhcR_OBF_like"/>
    <property type="match status" value="1"/>
</dbReference>
<dbReference type="InterPro" id="IPR018511">
    <property type="entry name" value="Hemolysin-typ_Ca-bd_CS"/>
</dbReference>
<comment type="caution">
    <text evidence="6">The sequence shown here is derived from an EMBL/GenBank/DDBJ whole genome shotgun (WGS) entry which is preliminary data.</text>
</comment>
<reference evidence="7" key="1">
    <citation type="journal article" date="2019" name="Int. J. Syst. Evol. Microbiol.">
        <title>The Global Catalogue of Microorganisms (GCM) 10K type strain sequencing project: providing services to taxonomists for standard genome sequencing and annotation.</title>
        <authorList>
            <consortium name="The Broad Institute Genomics Platform"/>
            <consortium name="The Broad Institute Genome Sequencing Center for Infectious Disease"/>
            <person name="Wu L."/>
            <person name="Ma J."/>
        </authorList>
    </citation>
    <scope>NUCLEOTIDE SEQUENCE [LARGE SCALE GENOMIC DNA]</scope>
    <source>
        <strain evidence="7">JCM 17563</strain>
    </source>
</reference>
<dbReference type="Pfam" id="PF00353">
    <property type="entry name" value="HemolysinCabind"/>
    <property type="match status" value="2"/>
</dbReference>
<dbReference type="Gene3D" id="2.150.10.10">
    <property type="entry name" value="Serralysin-like metalloprotease, C-terminal"/>
    <property type="match status" value="1"/>
</dbReference>
<dbReference type="Gene3D" id="2.60.40.2030">
    <property type="match status" value="2"/>
</dbReference>
<gene>
    <name evidence="6" type="ORF">GCM10022280_10460</name>
</gene>